<comment type="caution">
    <text evidence="2">The sequence shown here is derived from an EMBL/GenBank/DDBJ whole genome shotgun (WGS) entry which is preliminary data.</text>
</comment>
<dbReference type="Proteomes" id="UP001149140">
    <property type="component" value="Unassembled WGS sequence"/>
</dbReference>
<reference evidence="2" key="1">
    <citation type="submission" date="2022-10" db="EMBL/GenBank/DDBJ databases">
        <title>The WGS of Solirubrobacter ginsenosidimutans DSM 21036.</title>
        <authorList>
            <person name="Jiang Z."/>
        </authorList>
    </citation>
    <scope>NUCLEOTIDE SEQUENCE</scope>
    <source>
        <strain evidence="2">DSM 21036</strain>
    </source>
</reference>
<keyword evidence="3" id="KW-1185">Reference proteome</keyword>
<keyword evidence="1" id="KW-0472">Membrane</keyword>
<dbReference type="RefSeq" id="WP_270045705.1">
    <property type="nucleotide sequence ID" value="NZ_JAPDOD010000066.1"/>
</dbReference>
<evidence type="ECO:0000313" key="2">
    <source>
        <dbReference type="EMBL" id="MDA0166447.1"/>
    </source>
</evidence>
<protein>
    <submittedName>
        <fullName evidence="2">Prepilin-type N-terminal cleavage/methylation domain-containing protein</fullName>
    </submittedName>
</protein>
<evidence type="ECO:0000313" key="3">
    <source>
        <dbReference type="Proteomes" id="UP001149140"/>
    </source>
</evidence>
<keyword evidence="1" id="KW-0812">Transmembrane</keyword>
<gene>
    <name evidence="2" type="ORF">OM076_39650</name>
</gene>
<dbReference type="Pfam" id="PF07963">
    <property type="entry name" value="N_methyl"/>
    <property type="match status" value="1"/>
</dbReference>
<keyword evidence="1" id="KW-1133">Transmembrane helix</keyword>
<dbReference type="AlphaFoldDB" id="A0A9X3N4D5"/>
<dbReference type="PROSITE" id="PS00409">
    <property type="entry name" value="PROKAR_NTER_METHYL"/>
    <property type="match status" value="1"/>
</dbReference>
<dbReference type="NCBIfam" id="TIGR02532">
    <property type="entry name" value="IV_pilin_GFxxxE"/>
    <property type="match status" value="1"/>
</dbReference>
<evidence type="ECO:0000256" key="1">
    <source>
        <dbReference type="SAM" id="Phobius"/>
    </source>
</evidence>
<proteinExistence type="predicted"/>
<sequence>MLNRLRHDERGFTLPELLITLIIALTVSLATFSLIDFVMKRTGEIASRVETVQRARTAMDQVTRLLRSQVCAWRGDDALMTGSRSLYSASPTAVTPFTDFSSETLVSGVLPAPALRTLTLSNPVNGTLTETTIPGKWVGGKVSYTYAGVTTTTRQVLTNVSLYTPVGSTADPTPLFRYFTFNAADPPQPINEVGVGRALTADELESVAKITVTFRVLTAAGDAKGSTVLTGDVYVRTADPNAEDPQPKCATT</sequence>
<dbReference type="InterPro" id="IPR012902">
    <property type="entry name" value="N_methyl_site"/>
</dbReference>
<organism evidence="2 3">
    <name type="scientific">Solirubrobacter ginsenosidimutans</name>
    <dbReference type="NCBI Taxonomy" id="490573"/>
    <lineage>
        <taxon>Bacteria</taxon>
        <taxon>Bacillati</taxon>
        <taxon>Actinomycetota</taxon>
        <taxon>Thermoleophilia</taxon>
        <taxon>Solirubrobacterales</taxon>
        <taxon>Solirubrobacteraceae</taxon>
        <taxon>Solirubrobacter</taxon>
    </lineage>
</organism>
<feature type="transmembrane region" description="Helical" evidence="1">
    <location>
        <begin position="17"/>
        <end position="38"/>
    </location>
</feature>
<accession>A0A9X3N4D5</accession>
<name>A0A9X3N4D5_9ACTN</name>
<dbReference type="EMBL" id="JAPDOD010000066">
    <property type="protein sequence ID" value="MDA0166447.1"/>
    <property type="molecule type" value="Genomic_DNA"/>
</dbReference>